<reference evidence="2 3" key="1">
    <citation type="submission" date="2019-03" db="EMBL/GenBank/DDBJ databases">
        <title>Subsurface microbial communities from deep shales in Ohio and West Virginia, USA.</title>
        <authorList>
            <person name="Wrighton K."/>
        </authorList>
    </citation>
    <scope>NUCLEOTIDE SEQUENCE [LARGE SCALE GENOMIC DNA]</scope>
    <source>
        <strain evidence="2 3">MSL 7</strain>
    </source>
</reference>
<sequence length="280" mass="32993">MGIFNNREIASGIWLLIIFIFMIRKKDIRHSLKQFFKTLFNKKILISFIFMFISTAIIVLFLYHINFWDISLLKDTIIWFLFSGIVTCVNAITSRSDKNKLKKIIYENLKVLILIEFIINYYTFPLIIELIVMPIITVIFLLDVFTDNKEKYSSVKKLMKTLQTVIGFFLIYYFISNLVSSYQGFISYNTLKSFLLPIILSLFFLPFIYLFLLYAKYDMIFIRLKMGSSKSKELTKYAKKEIIKTCLLNLNKVKKLLKGNAAKLMHIQNKEDVDELISSL</sequence>
<evidence type="ECO:0000313" key="2">
    <source>
        <dbReference type="EMBL" id="TDP80957.1"/>
    </source>
</evidence>
<feature type="transmembrane region" description="Helical" evidence="1">
    <location>
        <begin position="130"/>
        <end position="146"/>
    </location>
</feature>
<accession>A0A4R6R610</accession>
<evidence type="ECO:0000313" key="3">
    <source>
        <dbReference type="Proteomes" id="UP000295176"/>
    </source>
</evidence>
<protein>
    <submittedName>
        <fullName evidence="2">Uncharacterized protein</fullName>
    </submittedName>
</protein>
<dbReference type="RefSeq" id="WP_133531360.1">
    <property type="nucleotide sequence ID" value="NZ_SNXX01000054.1"/>
</dbReference>
<keyword evidence="1" id="KW-0472">Membrane</keyword>
<proteinExistence type="predicted"/>
<feature type="transmembrane region" description="Helical" evidence="1">
    <location>
        <begin position="158"/>
        <end position="175"/>
    </location>
</feature>
<comment type="caution">
    <text evidence="2">The sequence shown here is derived from an EMBL/GenBank/DDBJ whole genome shotgun (WGS) entry which is preliminary data.</text>
</comment>
<keyword evidence="1" id="KW-0812">Transmembrane</keyword>
<dbReference type="EMBL" id="SNXX01000054">
    <property type="protein sequence ID" value="TDP80957.1"/>
    <property type="molecule type" value="Genomic_DNA"/>
</dbReference>
<dbReference type="Proteomes" id="UP000295176">
    <property type="component" value="Unassembled WGS sequence"/>
</dbReference>
<feature type="transmembrane region" description="Helical" evidence="1">
    <location>
        <begin position="6"/>
        <end position="23"/>
    </location>
</feature>
<feature type="transmembrane region" description="Helical" evidence="1">
    <location>
        <begin position="195"/>
        <end position="215"/>
    </location>
</feature>
<feature type="transmembrane region" description="Helical" evidence="1">
    <location>
        <begin position="44"/>
        <end position="65"/>
    </location>
</feature>
<feature type="transmembrane region" description="Helical" evidence="1">
    <location>
        <begin position="77"/>
        <end position="93"/>
    </location>
</feature>
<evidence type="ECO:0000256" key="1">
    <source>
        <dbReference type="SAM" id="Phobius"/>
    </source>
</evidence>
<organism evidence="2 3">
    <name type="scientific">Halanaerobium saccharolyticum</name>
    <dbReference type="NCBI Taxonomy" id="43595"/>
    <lineage>
        <taxon>Bacteria</taxon>
        <taxon>Bacillati</taxon>
        <taxon>Bacillota</taxon>
        <taxon>Clostridia</taxon>
        <taxon>Halanaerobiales</taxon>
        <taxon>Halanaerobiaceae</taxon>
        <taxon>Halanaerobium</taxon>
    </lineage>
</organism>
<keyword evidence="1" id="KW-1133">Transmembrane helix</keyword>
<dbReference type="AlphaFoldDB" id="A0A4R6R610"/>
<gene>
    <name evidence="2" type="ORF">C7957_1541</name>
</gene>
<name>A0A4R6R610_9FIRM</name>